<feature type="region of interest" description="Disordered" evidence="1">
    <location>
        <begin position="727"/>
        <end position="800"/>
    </location>
</feature>
<evidence type="ECO:0000313" key="2">
    <source>
        <dbReference type="EMBL" id="KAF2241191.1"/>
    </source>
</evidence>
<organism evidence="2 3">
    <name type="scientific">Trematosphaeria pertusa</name>
    <dbReference type="NCBI Taxonomy" id="390896"/>
    <lineage>
        <taxon>Eukaryota</taxon>
        <taxon>Fungi</taxon>
        <taxon>Dikarya</taxon>
        <taxon>Ascomycota</taxon>
        <taxon>Pezizomycotina</taxon>
        <taxon>Dothideomycetes</taxon>
        <taxon>Pleosporomycetidae</taxon>
        <taxon>Pleosporales</taxon>
        <taxon>Massarineae</taxon>
        <taxon>Trematosphaeriaceae</taxon>
        <taxon>Trematosphaeria</taxon>
    </lineage>
</organism>
<dbReference type="AlphaFoldDB" id="A0A6A6HT49"/>
<proteinExistence type="predicted"/>
<feature type="region of interest" description="Disordered" evidence="1">
    <location>
        <begin position="531"/>
        <end position="552"/>
    </location>
</feature>
<feature type="compositionally biased region" description="Polar residues" evidence="1">
    <location>
        <begin position="132"/>
        <end position="142"/>
    </location>
</feature>
<feature type="region of interest" description="Disordered" evidence="1">
    <location>
        <begin position="1"/>
        <end position="209"/>
    </location>
</feature>
<feature type="compositionally biased region" description="Polar residues" evidence="1">
    <location>
        <begin position="69"/>
        <end position="94"/>
    </location>
</feature>
<name>A0A6A6HT49_9PLEO</name>
<evidence type="ECO:0000313" key="3">
    <source>
        <dbReference type="Proteomes" id="UP000800094"/>
    </source>
</evidence>
<feature type="compositionally biased region" description="Polar residues" evidence="1">
    <location>
        <begin position="196"/>
        <end position="208"/>
    </location>
</feature>
<keyword evidence="3" id="KW-1185">Reference proteome</keyword>
<reference evidence="2" key="1">
    <citation type="journal article" date="2020" name="Stud. Mycol.">
        <title>101 Dothideomycetes genomes: a test case for predicting lifestyles and emergence of pathogens.</title>
        <authorList>
            <person name="Haridas S."/>
            <person name="Albert R."/>
            <person name="Binder M."/>
            <person name="Bloem J."/>
            <person name="Labutti K."/>
            <person name="Salamov A."/>
            <person name="Andreopoulos B."/>
            <person name="Baker S."/>
            <person name="Barry K."/>
            <person name="Bills G."/>
            <person name="Bluhm B."/>
            <person name="Cannon C."/>
            <person name="Castanera R."/>
            <person name="Culley D."/>
            <person name="Daum C."/>
            <person name="Ezra D."/>
            <person name="Gonzalez J."/>
            <person name="Henrissat B."/>
            <person name="Kuo A."/>
            <person name="Liang C."/>
            <person name="Lipzen A."/>
            <person name="Lutzoni F."/>
            <person name="Magnuson J."/>
            <person name="Mondo S."/>
            <person name="Nolan M."/>
            <person name="Ohm R."/>
            <person name="Pangilinan J."/>
            <person name="Park H.-J."/>
            <person name="Ramirez L."/>
            <person name="Alfaro M."/>
            <person name="Sun H."/>
            <person name="Tritt A."/>
            <person name="Yoshinaga Y."/>
            <person name="Zwiers L.-H."/>
            <person name="Turgeon B."/>
            <person name="Goodwin S."/>
            <person name="Spatafora J."/>
            <person name="Crous P."/>
            <person name="Grigoriev I."/>
        </authorList>
    </citation>
    <scope>NUCLEOTIDE SEQUENCE</scope>
    <source>
        <strain evidence="2">CBS 122368</strain>
    </source>
</reference>
<evidence type="ECO:0000256" key="1">
    <source>
        <dbReference type="SAM" id="MobiDB-lite"/>
    </source>
</evidence>
<feature type="compositionally biased region" description="Basic and acidic residues" evidence="1">
    <location>
        <begin position="186"/>
        <end position="195"/>
    </location>
</feature>
<dbReference type="EMBL" id="ML987213">
    <property type="protein sequence ID" value="KAF2241191.1"/>
    <property type="molecule type" value="Genomic_DNA"/>
</dbReference>
<dbReference type="Proteomes" id="UP000800094">
    <property type="component" value="Unassembled WGS sequence"/>
</dbReference>
<evidence type="ECO:0008006" key="4">
    <source>
        <dbReference type="Google" id="ProtNLM"/>
    </source>
</evidence>
<feature type="compositionally biased region" description="Acidic residues" evidence="1">
    <location>
        <begin position="56"/>
        <end position="65"/>
    </location>
</feature>
<feature type="compositionally biased region" description="Low complexity" evidence="1">
    <location>
        <begin position="95"/>
        <end position="108"/>
    </location>
</feature>
<dbReference type="RefSeq" id="XP_033676195.1">
    <property type="nucleotide sequence ID" value="XM_033826259.1"/>
</dbReference>
<feature type="compositionally biased region" description="Polar residues" evidence="1">
    <location>
        <begin position="728"/>
        <end position="739"/>
    </location>
</feature>
<dbReference type="GeneID" id="54579589"/>
<accession>A0A6A6HT49</accession>
<dbReference type="OrthoDB" id="5369448at2759"/>
<protein>
    <recommendedName>
        <fullName evidence="4">Pathway-specific nitrogen regulator</fullName>
    </recommendedName>
</protein>
<feature type="compositionally biased region" description="Polar residues" evidence="1">
    <location>
        <begin position="166"/>
        <end position="180"/>
    </location>
</feature>
<sequence>MTTIHHTPPPGAPPFAIYEDPEDQEPPSPSEVYEGDVSFNSEISLPGADDVIPSIETEDEHEESEPQPYRSSYTSRPPILSTSQSRRASGVTTTSFISSLPSEISISSKPAVPGNGVETRYTPRKERLPFRNPSSVRAMQMSSPPPLPAFETSRERLKGSYKLATPSKSGRSESVSTTGSRRPRSHRDSVHRESQAHQSPRHTPTPQQHLPLVLLHVTILPMQMPYAHELMVKVMPEWLVENYKILEEKLQDIVLMRRGLLIPHPREEYDVLEERILESLELKTPRLLKCGHFVGPEADIDDQGDDVEDVRSVTDDVTGRGSRMSGMSGGTVTAEEEAEWAYPTPEADDESICTDCHRQVKRPGKGVGRGTKRWDLKIYAANGLMRAGAWSAAWSEMERCDVEISPWIPEVVRKALEKRMEEEKEAMRRKQLYAAELQLQMEEEAARQRQLEQEAEAKRRADEAELQTRIEAEAAALQKKLEEEAAEKRRLEESLDEKIEEAKETIRLEFEAQALAEAHSVAERLRAMEEALKKEQEKSSPQPPPVVSRGRARCRSHQPHMDEIPLGTLLKNYVLLLLRDQRNFFILLLSVLVVFLSMNKTPDGSTRSSLSTVSDIPLPHLPDPTSSLVMTSSATTTATSISTLTVTQLRPARSDQSIPAQSSVAVPIDKSNLRISCSEDVISSIPESSAHVPFSTDSQSPCRTAEVVSHEADLSLASPSLSAPAITENAQPASGTASASVRPAQPEEILSPMQSDEAPSVSTSAAVAEALEADHISESPPQNAEGAVEDPLGSHEKDEL</sequence>
<gene>
    <name evidence="2" type="ORF">BU26DRAFT_496621</name>
</gene>